<gene>
    <name evidence="5" type="primary">dmdA</name>
    <name evidence="5" type="ORF">DKW60_21900</name>
</gene>
<proteinExistence type="predicted"/>
<dbReference type="InterPro" id="IPR028896">
    <property type="entry name" value="GcvT/YgfZ/DmdA"/>
</dbReference>
<dbReference type="Pfam" id="PF01571">
    <property type="entry name" value="GCV_T"/>
    <property type="match status" value="1"/>
</dbReference>
<feature type="domain" description="GCVT N-terminal" evidence="3">
    <location>
        <begin position="35"/>
        <end position="267"/>
    </location>
</feature>
<keyword evidence="1" id="KW-0808">Transferase</keyword>
<dbReference type="GO" id="GO:0032259">
    <property type="term" value="P:methylation"/>
    <property type="evidence" value="ECO:0007669"/>
    <property type="project" value="UniProtKB-KW"/>
</dbReference>
<evidence type="ECO:0000313" key="5">
    <source>
        <dbReference type="EMBL" id="PWQ92303.1"/>
    </source>
</evidence>
<comment type="caution">
    <text evidence="5">The sequence shown here is derived from an EMBL/GenBank/DDBJ whole genome shotgun (WGS) entry which is preliminary data.</text>
</comment>
<evidence type="ECO:0000259" key="4">
    <source>
        <dbReference type="Pfam" id="PF08669"/>
    </source>
</evidence>
<accession>A0A317C4L3</accession>
<organism evidence="5 6">
    <name type="scientific">Leucothrix pacifica</name>
    <dbReference type="NCBI Taxonomy" id="1247513"/>
    <lineage>
        <taxon>Bacteria</taxon>
        <taxon>Pseudomonadati</taxon>
        <taxon>Pseudomonadota</taxon>
        <taxon>Gammaproteobacteria</taxon>
        <taxon>Thiotrichales</taxon>
        <taxon>Thiotrichaceae</taxon>
        <taxon>Leucothrix</taxon>
    </lineage>
</organism>
<feature type="binding site" evidence="2">
    <location>
        <position position="202"/>
    </location>
    <ligand>
        <name>substrate</name>
    </ligand>
</feature>
<dbReference type="Gene3D" id="3.30.1360.120">
    <property type="entry name" value="Probable tRNA modification gtpase trme, domain 1"/>
    <property type="match status" value="1"/>
</dbReference>
<dbReference type="PANTHER" id="PTHR43757">
    <property type="entry name" value="AMINOMETHYLTRANSFERASE"/>
    <property type="match status" value="1"/>
</dbReference>
<dbReference type="AlphaFoldDB" id="A0A317C4L3"/>
<dbReference type="SUPFAM" id="SSF103025">
    <property type="entry name" value="Folate-binding domain"/>
    <property type="match status" value="1"/>
</dbReference>
<dbReference type="InterPro" id="IPR006222">
    <property type="entry name" value="GCVT_N"/>
</dbReference>
<dbReference type="InterPro" id="IPR029043">
    <property type="entry name" value="GcvT/YgfZ_C"/>
</dbReference>
<dbReference type="EMBL" id="QGKM01000097">
    <property type="protein sequence ID" value="PWQ92303.1"/>
    <property type="molecule type" value="Genomic_DNA"/>
</dbReference>
<evidence type="ECO:0000313" key="6">
    <source>
        <dbReference type="Proteomes" id="UP000245539"/>
    </source>
</evidence>
<feature type="domain" description="Aminomethyltransferase C-terminal" evidence="4">
    <location>
        <begin position="289"/>
        <end position="368"/>
    </location>
</feature>
<keyword evidence="1" id="KW-0032">Aminotransferase</keyword>
<dbReference type="Proteomes" id="UP000245539">
    <property type="component" value="Unassembled WGS sequence"/>
</dbReference>
<evidence type="ECO:0000259" key="3">
    <source>
        <dbReference type="Pfam" id="PF01571"/>
    </source>
</evidence>
<dbReference type="InterPro" id="IPR013977">
    <property type="entry name" value="GcvT_C"/>
</dbReference>
<dbReference type="GO" id="GO:0008483">
    <property type="term" value="F:transaminase activity"/>
    <property type="evidence" value="ECO:0007669"/>
    <property type="project" value="UniProtKB-KW"/>
</dbReference>
<dbReference type="PIRSF" id="PIRSF006487">
    <property type="entry name" value="GcvT"/>
    <property type="match status" value="1"/>
</dbReference>
<dbReference type="NCBIfam" id="NF009133">
    <property type="entry name" value="PRK12486.1"/>
    <property type="match status" value="1"/>
</dbReference>
<sequence length="380" mass="42983">MPQLSISRRTRSTPFTSRLSDAGVKAYTVYNHTLLATVFRSLEEDYHHLCSFVQVWDVSCERQIQIQGNDANKLVQWMTPRDISKAQSDQCFYLPLCDQHGKLMNDPVGIKIDEQTWWLSISDSDILLWAKGLAYGKDLDVTVTEPDVGPIAIQGPLADTLMARVFGDVVNDIRFFRYKRLPYQGHEFIVARSGWSKQGGYEVYIDDASLGQALWDELFEKGEDLHVGPGSPNLIERIESGLMSFGNDMDYRHTPLECGLDKFCNLDSDIDSMSLPALRAQRESGIEQRLVGIVAEDITHQPNTVQLMVDDQEVGEVTSHIMSAKYFAWIAFAFIDQKTLYDLSDSQKTLTIRTEQGDFEGRISELPFNFDQLGLTSKTA</sequence>
<dbReference type="GO" id="GO:0008168">
    <property type="term" value="F:methyltransferase activity"/>
    <property type="evidence" value="ECO:0007669"/>
    <property type="project" value="UniProtKB-KW"/>
</dbReference>
<reference evidence="5 6" key="1">
    <citation type="submission" date="2018-05" db="EMBL/GenBank/DDBJ databases">
        <title>Leucothrix arctica sp. nov., isolated from Arctic seawater.</title>
        <authorList>
            <person name="Choi A."/>
            <person name="Baek K."/>
        </authorList>
    </citation>
    <scope>NUCLEOTIDE SEQUENCE [LARGE SCALE GENOMIC DNA]</scope>
    <source>
        <strain evidence="5 6">JCM 18388</strain>
    </source>
</reference>
<evidence type="ECO:0000256" key="2">
    <source>
        <dbReference type="PIRSR" id="PIRSR006487-1"/>
    </source>
</evidence>
<name>A0A317C4L3_9GAMM</name>
<keyword evidence="5" id="KW-0489">Methyltransferase</keyword>
<dbReference type="PANTHER" id="PTHR43757:SF2">
    <property type="entry name" value="AMINOMETHYLTRANSFERASE, MITOCHONDRIAL"/>
    <property type="match status" value="1"/>
</dbReference>
<dbReference type="InterPro" id="IPR027266">
    <property type="entry name" value="TrmE/GcvT-like"/>
</dbReference>
<evidence type="ECO:0000256" key="1">
    <source>
        <dbReference type="ARBA" id="ARBA00022576"/>
    </source>
</evidence>
<dbReference type="OrthoDB" id="9774591at2"/>
<protein>
    <submittedName>
        <fullName evidence="5">Dimethylsulfoniopropionate demethylase</fullName>
    </submittedName>
</protein>
<keyword evidence="6" id="KW-1185">Reference proteome</keyword>
<dbReference type="SUPFAM" id="SSF101790">
    <property type="entry name" value="Aminomethyltransferase beta-barrel domain"/>
    <property type="match status" value="1"/>
</dbReference>
<dbReference type="Pfam" id="PF08669">
    <property type="entry name" value="GCV_T_C"/>
    <property type="match status" value="1"/>
</dbReference>
<dbReference type="RefSeq" id="WP_109839797.1">
    <property type="nucleotide sequence ID" value="NZ_QGKM01000097.1"/>
</dbReference>